<dbReference type="RefSeq" id="WP_316558606.1">
    <property type="nucleotide sequence ID" value="NZ_CP131059.1"/>
</dbReference>
<protein>
    <recommendedName>
        <fullName evidence="3">Restriction endonuclease type II EcoRII C-terminal domain-containing protein</fullName>
    </recommendedName>
</protein>
<organism evidence="1 2">
    <name type="scientific">Methanimicrococcus hongohii</name>
    <dbReference type="NCBI Taxonomy" id="3028295"/>
    <lineage>
        <taxon>Archaea</taxon>
        <taxon>Methanobacteriati</taxon>
        <taxon>Methanobacteriota</taxon>
        <taxon>Stenosarchaea group</taxon>
        <taxon>Methanomicrobia</taxon>
        <taxon>Methanosarcinales</taxon>
        <taxon>Methanosarcinaceae</taxon>
        <taxon>Methanimicrococcus</taxon>
    </lineage>
</organism>
<reference evidence="1 2" key="1">
    <citation type="submission" date="2023-07" db="EMBL/GenBank/DDBJ databases">
        <title>Closed genoem sequence of Methanomicrococcus sp. Hf6.</title>
        <authorList>
            <person name="Poehlein A."/>
            <person name="Protasov E."/>
            <person name="Platt K."/>
            <person name="Reeh H."/>
            <person name="Daniel R."/>
            <person name="Brune A."/>
        </authorList>
    </citation>
    <scope>NUCLEOTIDE SEQUENCE [LARGE SCALE GENOMIC DNA]</scope>
    <source>
        <strain evidence="1 2">Hf6</strain>
    </source>
</reference>
<dbReference type="InterPro" id="IPR038365">
    <property type="entry name" value="EcoRII_C_sf"/>
</dbReference>
<dbReference type="EMBL" id="CP131059">
    <property type="protein sequence ID" value="WNY23575.1"/>
    <property type="molecule type" value="Genomic_DNA"/>
</dbReference>
<dbReference type="SUPFAM" id="SSF52980">
    <property type="entry name" value="Restriction endonuclease-like"/>
    <property type="match status" value="1"/>
</dbReference>
<name>A0AA96V095_9EURY</name>
<dbReference type="Gene3D" id="3.40.91.80">
    <property type="match status" value="1"/>
</dbReference>
<accession>A0AA96V095</accession>
<evidence type="ECO:0008006" key="3">
    <source>
        <dbReference type="Google" id="ProtNLM"/>
    </source>
</evidence>
<evidence type="ECO:0000313" key="1">
    <source>
        <dbReference type="EMBL" id="WNY23575.1"/>
    </source>
</evidence>
<dbReference type="Proteomes" id="UP001302978">
    <property type="component" value="Chromosome"/>
</dbReference>
<evidence type="ECO:0000313" key="2">
    <source>
        <dbReference type="Proteomes" id="UP001302978"/>
    </source>
</evidence>
<proteinExistence type="predicted"/>
<dbReference type="KEGG" id="mehf:MmiHf6_08840"/>
<dbReference type="InterPro" id="IPR011335">
    <property type="entry name" value="Restrct_endonuc-II-like"/>
</dbReference>
<gene>
    <name evidence="1" type="ORF">MmiHf6_08840</name>
</gene>
<sequence>MEDNYQIIDDTPWKNVYWFARALINSDQYGAIGKNDKLMNELIKIYNSLDSENLSNLEKYEIGKKQVLETIISSYRQGTKVSNLVENFCDYLDVELQSWEDIVIFMTSIKHILLPINTAMAFVPSDDKKFCCVKAKEILDSRGEKSVDQVISLWDELGVKGCLSVEREYVVLEFLNLCSNLSSIPFERNEIEEKILLTTFVQEFERRLGQKRKGRAGTSLEDVITFLFDYYKFSSHPKPDHFQTDIEVDKWFKCRDGWSIGISCKRTLRERWKQVSSADSNALSRYQIKEIWHITTYDKDLSDEKLTMLGQQRQIFYLADTSERYKSASIHKGMKEYVRPLSQLINDIRNEQGL</sequence>
<keyword evidence="2" id="KW-1185">Reference proteome</keyword>
<dbReference type="GeneID" id="85195415"/>
<dbReference type="AlphaFoldDB" id="A0AA96V095"/>